<evidence type="ECO:0000256" key="2">
    <source>
        <dbReference type="SAM" id="Phobius"/>
    </source>
</evidence>
<feature type="compositionally biased region" description="Basic and acidic residues" evidence="1">
    <location>
        <begin position="47"/>
        <end position="60"/>
    </location>
</feature>
<gene>
    <name evidence="4" type="ORF">CWI39_1406p0010</name>
</gene>
<dbReference type="InterPro" id="IPR005804">
    <property type="entry name" value="FA_desaturase_dom"/>
</dbReference>
<dbReference type="GO" id="GO:0046513">
    <property type="term" value="P:ceramide biosynthetic process"/>
    <property type="evidence" value="ECO:0007669"/>
    <property type="project" value="TreeGrafter"/>
</dbReference>
<dbReference type="AlphaFoldDB" id="A0A4Q9L498"/>
<feature type="transmembrane region" description="Helical" evidence="2">
    <location>
        <begin position="368"/>
        <end position="391"/>
    </location>
</feature>
<feature type="region of interest" description="Disordered" evidence="1">
    <location>
        <begin position="1"/>
        <end position="144"/>
    </location>
</feature>
<keyword evidence="2" id="KW-0472">Membrane</keyword>
<dbReference type="PANTHER" id="PTHR12879:SF8">
    <property type="entry name" value="SPHINGOLIPID DELTA(4)-DESATURASE DES1"/>
    <property type="match status" value="1"/>
</dbReference>
<accession>A0A4Q9L498</accession>
<feature type="transmembrane region" description="Helical" evidence="2">
    <location>
        <begin position="281"/>
        <end position="302"/>
    </location>
</feature>
<feature type="compositionally biased region" description="Basic and acidic residues" evidence="1">
    <location>
        <begin position="106"/>
        <end position="115"/>
    </location>
</feature>
<dbReference type="SMART" id="SM01269">
    <property type="entry name" value="Lipid_DES"/>
    <property type="match status" value="1"/>
</dbReference>
<name>A0A4Q9L498_9MICR</name>
<dbReference type="GO" id="GO:0042284">
    <property type="term" value="F:sphingolipid delta-4 desaturase activity"/>
    <property type="evidence" value="ECO:0007669"/>
    <property type="project" value="TreeGrafter"/>
</dbReference>
<proteinExistence type="predicted"/>
<evidence type="ECO:0000313" key="5">
    <source>
        <dbReference type="Proteomes" id="UP000293045"/>
    </source>
</evidence>
<feature type="compositionally biased region" description="Polar residues" evidence="1">
    <location>
        <begin position="61"/>
        <end position="75"/>
    </location>
</feature>
<comment type="caution">
    <text evidence="4">The sequence shown here is derived from an EMBL/GenBank/DDBJ whole genome shotgun (WGS) entry which is preliminary data.</text>
</comment>
<feature type="domain" description="Sphingolipid delta4-desaturase N-terminal" evidence="3">
    <location>
        <begin position="184"/>
        <end position="221"/>
    </location>
</feature>
<sequence>MRNRNERKNILKDITNKEKEESNKKESVSNKSKEFINDRLNTTSKESMNDKVSNKSKESINEPSMNNKKSINKVLTDSRESINKSGSKTKEFINEPSMNNKKEKKKVLTDSKESINKVPTNSNNSKNKLSTNKKKEINEQTDGKKEIKNKKNILKPEKENNKKIIYDERSGDFKGFWKKSIPYKDRTFAYDTYDEPHIKRKRIILKKYPQISNLYGYSKKTKYIILISVFLFLCGTYFCTFYIKKWYLFLLFSYIYGGSFSALSGILIHECSHNIAAKSQLENRILGYISNIMLIIPISGSFKKYHLDHHAFLGVKDKDPDLPLDLEIKLVEGNKFMKIFYIIIYPVFYVIRSTFIRKKITKEEIINLGTHIIFILLIFHFMGIKAIGFIACSSWLGYSIHPAAAHLIQEHFTFSDGQETYSYYGSLNKVFLNIGYHNEHHDFMAIPWDKLPQVNQIANEYYSRFNRHFSWFSILYRFVVEDVYGPQSRVARPLDIHMAARKYKIRELEENIGMEYRNRLYEWSIEMDYMNGV</sequence>
<reference evidence="4 5" key="1">
    <citation type="submission" date="2017-12" db="EMBL/GenBank/DDBJ databases">
        <authorList>
            <person name="Pombert J.-F."/>
            <person name="Haag K.L."/>
            <person name="Ebert D."/>
        </authorList>
    </citation>
    <scope>NUCLEOTIDE SEQUENCE [LARGE SCALE GENOMIC DNA]</scope>
    <source>
        <strain evidence="4">IL-BN-2</strain>
    </source>
</reference>
<feature type="compositionally biased region" description="Basic and acidic residues" evidence="1">
    <location>
        <begin position="1"/>
        <end position="37"/>
    </location>
</feature>
<keyword evidence="2" id="KW-1133">Transmembrane helix</keyword>
<dbReference type="PANTHER" id="PTHR12879">
    <property type="entry name" value="SPHINGOLIPID DELTA 4 DESATURASE/C-4 HYDROXYLASE PROTEIN DES2"/>
    <property type="match status" value="1"/>
</dbReference>
<feature type="compositionally biased region" description="Basic and acidic residues" evidence="1">
    <location>
        <begin position="133"/>
        <end position="144"/>
    </location>
</feature>
<dbReference type="Pfam" id="PF00487">
    <property type="entry name" value="FA_desaturase"/>
    <property type="match status" value="1"/>
</dbReference>
<dbReference type="Pfam" id="PF08557">
    <property type="entry name" value="Lipid_DES"/>
    <property type="match status" value="1"/>
</dbReference>
<dbReference type="InterPro" id="IPR013866">
    <property type="entry name" value="Sphingolipid_d4-desaturase_N"/>
</dbReference>
<evidence type="ECO:0000313" key="4">
    <source>
        <dbReference type="EMBL" id="TBU01360.1"/>
    </source>
</evidence>
<feature type="transmembrane region" description="Helical" evidence="2">
    <location>
        <begin position="249"/>
        <end position="269"/>
    </location>
</feature>
<feature type="compositionally biased region" description="Low complexity" evidence="1">
    <location>
        <begin position="120"/>
        <end position="130"/>
    </location>
</feature>
<dbReference type="Proteomes" id="UP000293045">
    <property type="component" value="Unassembled WGS sequence"/>
</dbReference>
<protein>
    <submittedName>
        <fullName evidence="4">Fatty acid desaturase</fullName>
    </submittedName>
</protein>
<keyword evidence="2" id="KW-0812">Transmembrane</keyword>
<evidence type="ECO:0000256" key="1">
    <source>
        <dbReference type="SAM" id="MobiDB-lite"/>
    </source>
</evidence>
<feature type="compositionally biased region" description="Basic and acidic residues" evidence="1">
    <location>
        <begin position="76"/>
        <end position="93"/>
    </location>
</feature>
<feature type="transmembrane region" description="Helical" evidence="2">
    <location>
        <begin position="339"/>
        <end position="356"/>
    </location>
</feature>
<dbReference type="VEuPathDB" id="MicrosporidiaDB:CWI36_0270p0030"/>
<evidence type="ECO:0000259" key="3">
    <source>
        <dbReference type="SMART" id="SM01269"/>
    </source>
</evidence>
<organism evidence="4 5">
    <name type="scientific">Hamiltosporidium magnivora</name>
    <dbReference type="NCBI Taxonomy" id="148818"/>
    <lineage>
        <taxon>Eukaryota</taxon>
        <taxon>Fungi</taxon>
        <taxon>Fungi incertae sedis</taxon>
        <taxon>Microsporidia</taxon>
        <taxon>Dubosqiidae</taxon>
        <taxon>Hamiltosporidium</taxon>
    </lineage>
</organism>
<feature type="transmembrane region" description="Helical" evidence="2">
    <location>
        <begin position="223"/>
        <end position="243"/>
    </location>
</feature>
<dbReference type="GO" id="GO:0016020">
    <property type="term" value="C:membrane"/>
    <property type="evidence" value="ECO:0007669"/>
    <property type="project" value="GOC"/>
</dbReference>
<dbReference type="VEuPathDB" id="MicrosporidiaDB:CWI39_1406p0010"/>
<dbReference type="EMBL" id="PIXR01001406">
    <property type="protein sequence ID" value="TBU01360.1"/>
    <property type="molecule type" value="Genomic_DNA"/>
</dbReference>